<evidence type="ECO:0000313" key="2">
    <source>
        <dbReference type="EMBL" id="KUG56325.1"/>
    </source>
</evidence>
<gene>
    <name evidence="2" type="ORF">AVL62_16260</name>
</gene>
<accession>A0A0W8I934</accession>
<evidence type="ECO:0000259" key="1">
    <source>
        <dbReference type="Pfam" id="PF22016"/>
    </source>
</evidence>
<dbReference type="EMBL" id="LQBL01000014">
    <property type="protein sequence ID" value="KUG56325.1"/>
    <property type="molecule type" value="Genomic_DNA"/>
</dbReference>
<dbReference type="InterPro" id="IPR053864">
    <property type="entry name" value="DUF6933"/>
</dbReference>
<dbReference type="Proteomes" id="UP000054837">
    <property type="component" value="Unassembled WGS sequence"/>
</dbReference>
<name>A0A0W8I934_9MICO</name>
<organism evidence="2 3">
    <name type="scientific">Serinicoccus chungangensis</name>
    <dbReference type="NCBI Taxonomy" id="767452"/>
    <lineage>
        <taxon>Bacteria</taxon>
        <taxon>Bacillati</taxon>
        <taxon>Actinomycetota</taxon>
        <taxon>Actinomycetes</taxon>
        <taxon>Micrococcales</taxon>
        <taxon>Ornithinimicrobiaceae</taxon>
        <taxon>Serinicoccus</taxon>
    </lineage>
</organism>
<reference evidence="2 3" key="1">
    <citation type="submission" date="2015-12" db="EMBL/GenBank/DDBJ databases">
        <title>Serinicoccus chungangenesis strain CD08_5 genome sequencing and assembly.</title>
        <authorList>
            <person name="Chander A.M."/>
            <person name="Kaur G."/>
            <person name="Nair G.R."/>
            <person name="Dhawan D.K."/>
            <person name="Kochhar R.K."/>
            <person name="Mayilraj S."/>
            <person name="Bhadada S.K."/>
        </authorList>
    </citation>
    <scope>NUCLEOTIDE SEQUENCE [LARGE SCALE GENOMIC DNA]</scope>
    <source>
        <strain evidence="2 3">CD08_5</strain>
    </source>
</reference>
<proteinExistence type="predicted"/>
<comment type="caution">
    <text evidence="2">The sequence shown here is derived from an EMBL/GenBank/DDBJ whole genome shotgun (WGS) entry which is preliminary data.</text>
</comment>
<dbReference type="AlphaFoldDB" id="A0A0W8I934"/>
<dbReference type="RefSeq" id="WP_058890681.1">
    <property type="nucleotide sequence ID" value="NZ_LQBL01000014.1"/>
</dbReference>
<dbReference type="OrthoDB" id="6057901at2"/>
<protein>
    <recommendedName>
        <fullName evidence="1">DUF6933 domain-containing protein</fullName>
    </recommendedName>
</protein>
<keyword evidence="3" id="KW-1185">Reference proteome</keyword>
<feature type="domain" description="DUF6933" evidence="1">
    <location>
        <begin position="3"/>
        <end position="156"/>
    </location>
</feature>
<sequence length="165" mass="17994">MVIVRATRKLLQRLGPVTAVEEQESTSLLGDWYATVLPWRPRQVALMVSQTTLLPVLMPLAPAATLLDRFPEHLAAVLRAHQVPETVVQQEAAETADHTLATTASRSLTGSMNEFAYLAEAHRAADRDPALLALSLKLATVPCGPLYARHVSPDRELTALLQNVT</sequence>
<dbReference type="Pfam" id="PF22016">
    <property type="entry name" value="DUF6933"/>
    <property type="match status" value="1"/>
</dbReference>
<evidence type="ECO:0000313" key="3">
    <source>
        <dbReference type="Proteomes" id="UP000054837"/>
    </source>
</evidence>